<feature type="region of interest" description="Disordered" evidence="2">
    <location>
        <begin position="35"/>
        <end position="488"/>
    </location>
</feature>
<feature type="compositionally biased region" description="Basic and acidic residues" evidence="2">
    <location>
        <begin position="70"/>
        <end position="95"/>
    </location>
</feature>
<reference evidence="4" key="1">
    <citation type="journal article" date="2015" name="Int. J. Syst. Evol. Microbiol.">
        <title>Rhizobium oryzicola sp. nov., potential plant-growth-promoting endophytic bacteria isolated from rice roots.</title>
        <authorList>
            <person name="Zhang X.X."/>
            <person name="Gao J.S."/>
            <person name="Cao Y.H."/>
            <person name="Sheirdil R.A."/>
            <person name="Wang X.C."/>
            <person name="Zhang L."/>
        </authorList>
    </citation>
    <scope>NUCLEOTIDE SEQUENCE</scope>
    <source>
        <strain evidence="4">05753</strain>
    </source>
</reference>
<feature type="compositionally biased region" description="Pro residues" evidence="2">
    <location>
        <begin position="397"/>
        <end position="406"/>
    </location>
</feature>
<dbReference type="InterPro" id="IPR036737">
    <property type="entry name" value="OmpA-like_sf"/>
</dbReference>
<dbReference type="PANTHER" id="PTHR30329:SF21">
    <property type="entry name" value="LIPOPROTEIN YIAD-RELATED"/>
    <property type="match status" value="1"/>
</dbReference>
<feature type="compositionally biased region" description="Low complexity" evidence="2">
    <location>
        <begin position="342"/>
        <end position="356"/>
    </location>
</feature>
<proteinExistence type="predicted"/>
<feature type="compositionally biased region" description="Basic and acidic residues" evidence="2">
    <location>
        <begin position="103"/>
        <end position="127"/>
    </location>
</feature>
<dbReference type="PROSITE" id="PS51123">
    <property type="entry name" value="OMPA_2"/>
    <property type="match status" value="1"/>
</dbReference>
<feature type="compositionally biased region" description="Pro residues" evidence="2">
    <location>
        <begin position="437"/>
        <end position="446"/>
    </location>
</feature>
<evidence type="ECO:0000259" key="3">
    <source>
        <dbReference type="PROSITE" id="PS51123"/>
    </source>
</evidence>
<evidence type="ECO:0000313" key="4">
    <source>
        <dbReference type="EMBL" id="MDO1585053.1"/>
    </source>
</evidence>
<dbReference type="PANTHER" id="PTHR30329">
    <property type="entry name" value="STATOR ELEMENT OF FLAGELLAR MOTOR COMPLEX"/>
    <property type="match status" value="1"/>
</dbReference>
<reference evidence="4" key="2">
    <citation type="submission" date="2023-07" db="EMBL/GenBank/DDBJ databases">
        <authorList>
            <person name="Sun H."/>
        </authorList>
    </citation>
    <scope>NUCLEOTIDE SEQUENCE</scope>
    <source>
        <strain evidence="4">05753</strain>
    </source>
</reference>
<name>A0ABT8T4I1_9HYPH</name>
<sequence>MPILSVTLTVQSALAGVPGVMNAIERSGPSVLVVPVQAPAPDPQEEELLKRKRQQEEQRKGAPEGQPHGQRPEGQPRPEGQRPEGQRPEGQRPEAPRPPAEPPRAEPKAEPRPEPKAEPRPEPKAEPRPAPQEPAPRPPTPEPKKTEPSPPPPAPKAAAPERAPEPPKPPVPPAGSERPQPPALKGEPPKPEPAKPEPPAPRAAAPAEPAQKPREAAPAEKVAPPPPPGPAAKPPAPEAAKPGEPPAPRAPEPRAGEPGAPKPPAPPAPPAGAAPPPPPPEAGEPPRLPPANGAPGNGAQRPPVPGPEGQRPVPPPPGAPRPPAPADQTGRPVPPPPPGAPQPATAAAPQTPQTPQDIERAKRIANNPAAAPANQPVVLPVQNGAPVLDSAKDAAVAPPPPPPGAPAPAGQRPGLPPPPPGAPAPQPGQAPLAAQPPMAPPGPPPRTDADAQAFRGAQQAPIRIEPAISERGRRMDRAPEFALPPGFEDRAREQDGRVIIQYNNQVFVRHDDDRRFYDEGYRPQYESLPGDRVREIIERDDGVRIVTIRNRYGDIIQRSRVDRRGDEVVLYYAPELQAERGRDYQWRDPGLDLPPMRLAVPVSEYIIDTTSDPDRDYYRFLEQPPVERVERVYSIDEVRYSARIRDKMRRIDLDTITFATGSADIPMNQASTLRKVANAIQEVLQKNPAETFLIEGHTDAVGSDESNLILSDRRAESVARVLTEVYGIPAENMVTQGYGERYLKVRTDGPNQENRRVTIRRITPLVRPVASNQ</sequence>
<protein>
    <submittedName>
        <fullName evidence="4">OmpA family protein</fullName>
    </submittedName>
</protein>
<feature type="compositionally biased region" description="Basic and acidic residues" evidence="2">
    <location>
        <begin position="468"/>
        <end position="479"/>
    </location>
</feature>
<evidence type="ECO:0000256" key="2">
    <source>
        <dbReference type="SAM" id="MobiDB-lite"/>
    </source>
</evidence>
<feature type="compositionally biased region" description="Pro residues" evidence="2">
    <location>
        <begin position="260"/>
        <end position="289"/>
    </location>
</feature>
<keyword evidence="5" id="KW-1185">Reference proteome</keyword>
<evidence type="ECO:0000256" key="1">
    <source>
        <dbReference type="PROSITE-ProRule" id="PRU00473"/>
    </source>
</evidence>
<feature type="compositionally biased region" description="Low complexity" evidence="2">
    <location>
        <begin position="365"/>
        <end position="383"/>
    </location>
</feature>
<keyword evidence="1" id="KW-0472">Membrane</keyword>
<gene>
    <name evidence="4" type="ORF">Q2T52_23425</name>
</gene>
<organism evidence="4 5">
    <name type="scientific">Rhizobium oryzicola</name>
    <dbReference type="NCBI Taxonomy" id="1232668"/>
    <lineage>
        <taxon>Bacteria</taxon>
        <taxon>Pseudomonadati</taxon>
        <taxon>Pseudomonadota</taxon>
        <taxon>Alphaproteobacteria</taxon>
        <taxon>Hyphomicrobiales</taxon>
        <taxon>Rhizobiaceae</taxon>
        <taxon>Rhizobium/Agrobacterium group</taxon>
        <taxon>Rhizobium</taxon>
    </lineage>
</organism>
<dbReference type="InterPro" id="IPR006665">
    <property type="entry name" value="OmpA-like"/>
</dbReference>
<dbReference type="Gene3D" id="3.30.1330.60">
    <property type="entry name" value="OmpA-like domain"/>
    <property type="match status" value="1"/>
</dbReference>
<accession>A0ABT8T4I1</accession>
<comment type="caution">
    <text evidence="4">The sequence shown here is derived from an EMBL/GenBank/DDBJ whole genome shotgun (WGS) entry which is preliminary data.</text>
</comment>
<dbReference type="EMBL" id="JAUKWQ010000012">
    <property type="protein sequence ID" value="MDO1585053.1"/>
    <property type="molecule type" value="Genomic_DNA"/>
</dbReference>
<dbReference type="SUPFAM" id="SSF103088">
    <property type="entry name" value="OmpA-like"/>
    <property type="match status" value="1"/>
</dbReference>
<evidence type="ECO:0000313" key="5">
    <source>
        <dbReference type="Proteomes" id="UP001169006"/>
    </source>
</evidence>
<dbReference type="InterPro" id="IPR050330">
    <property type="entry name" value="Bact_OuterMem_StrucFunc"/>
</dbReference>
<feature type="compositionally biased region" description="Pro residues" evidence="2">
    <location>
        <begin position="332"/>
        <end position="341"/>
    </location>
</feature>
<dbReference type="Proteomes" id="UP001169006">
    <property type="component" value="Unassembled WGS sequence"/>
</dbReference>
<feature type="compositionally biased region" description="Pro residues" evidence="2">
    <location>
        <begin position="128"/>
        <end position="141"/>
    </location>
</feature>
<feature type="compositionally biased region" description="Pro residues" evidence="2">
    <location>
        <begin position="414"/>
        <end position="428"/>
    </location>
</feature>
<feature type="domain" description="OmpA-like" evidence="3">
    <location>
        <begin position="645"/>
        <end position="765"/>
    </location>
</feature>
<dbReference type="CDD" id="cd07185">
    <property type="entry name" value="OmpA_C-like"/>
    <property type="match status" value="1"/>
</dbReference>
<feature type="compositionally biased region" description="Pro residues" evidence="2">
    <location>
        <begin position="223"/>
        <end position="250"/>
    </location>
</feature>
<feature type="compositionally biased region" description="Pro residues" evidence="2">
    <location>
        <begin position="302"/>
        <end position="325"/>
    </location>
</feature>
<dbReference type="PRINTS" id="PR01217">
    <property type="entry name" value="PRICHEXTENSN"/>
</dbReference>
<dbReference type="Pfam" id="PF00691">
    <property type="entry name" value="OmpA"/>
    <property type="match status" value="1"/>
</dbReference>